<evidence type="ECO:0000313" key="3">
    <source>
        <dbReference type="Proteomes" id="UP000295680"/>
    </source>
</evidence>
<comment type="caution">
    <text evidence="2">The sequence shown here is derived from an EMBL/GenBank/DDBJ whole genome shotgun (WGS) entry which is preliminary data.</text>
</comment>
<feature type="transmembrane region" description="Helical" evidence="1">
    <location>
        <begin position="64"/>
        <end position="85"/>
    </location>
</feature>
<organism evidence="2 3">
    <name type="scientific">Actinocrispum wychmicini</name>
    <dbReference type="NCBI Taxonomy" id="1213861"/>
    <lineage>
        <taxon>Bacteria</taxon>
        <taxon>Bacillati</taxon>
        <taxon>Actinomycetota</taxon>
        <taxon>Actinomycetes</taxon>
        <taxon>Pseudonocardiales</taxon>
        <taxon>Pseudonocardiaceae</taxon>
        <taxon>Actinocrispum</taxon>
    </lineage>
</organism>
<dbReference type="AlphaFoldDB" id="A0A4R2IS91"/>
<keyword evidence="1" id="KW-0472">Membrane</keyword>
<evidence type="ECO:0000313" key="2">
    <source>
        <dbReference type="EMBL" id="TCO47276.1"/>
    </source>
</evidence>
<gene>
    <name evidence="2" type="ORF">EV192_11716</name>
</gene>
<name>A0A4R2IS91_9PSEU</name>
<dbReference type="EMBL" id="SLWS01000017">
    <property type="protein sequence ID" value="TCO47276.1"/>
    <property type="molecule type" value="Genomic_DNA"/>
</dbReference>
<feature type="transmembrane region" description="Helical" evidence="1">
    <location>
        <begin position="194"/>
        <end position="216"/>
    </location>
</feature>
<accession>A0A4R2IS91</accession>
<dbReference type="RefSeq" id="WP_132125582.1">
    <property type="nucleotide sequence ID" value="NZ_SLWS01000017.1"/>
</dbReference>
<dbReference type="OrthoDB" id="529448at2"/>
<proteinExistence type="predicted"/>
<keyword evidence="1" id="KW-1133">Transmembrane helix</keyword>
<keyword evidence="3" id="KW-1185">Reference proteome</keyword>
<protein>
    <submittedName>
        <fullName evidence="2">Uncharacterized protein</fullName>
    </submittedName>
</protein>
<keyword evidence="1" id="KW-0812">Transmembrane</keyword>
<dbReference type="Proteomes" id="UP000295680">
    <property type="component" value="Unassembled WGS sequence"/>
</dbReference>
<evidence type="ECO:0000256" key="1">
    <source>
        <dbReference type="SAM" id="Phobius"/>
    </source>
</evidence>
<reference evidence="2 3" key="1">
    <citation type="submission" date="2019-03" db="EMBL/GenBank/DDBJ databases">
        <title>Genomic Encyclopedia of Type Strains, Phase IV (KMG-IV): sequencing the most valuable type-strain genomes for metagenomic binning, comparative biology and taxonomic classification.</title>
        <authorList>
            <person name="Goeker M."/>
        </authorList>
    </citation>
    <scope>NUCLEOTIDE SEQUENCE [LARGE SCALE GENOMIC DNA]</scope>
    <source>
        <strain evidence="2 3">DSM 45934</strain>
    </source>
</reference>
<sequence>MTTFFGELGRKLAEKWLSLLVMPGLLVLATAAVGATLGHSAPFDWDRLVRRADQWARAVGTRPAVAQIGLLAAVLLASFGVGLAVRALSGLTERLWLGQWWTPLARWGARRRAARWMNEQDPVRRNEISLARPARPTWMGDRLAASDVRVLNQYDVDLRAWWPRLWLVLDDPTRAELRAARAAFDDAATRATWAVGYLVTGLFWWPAGIVAVVVWITGWSRGRMAVRTYADLIESTVDLTAVVVARRLGFVGDHDRFTSEVGEALTAEFRKGT</sequence>